<reference evidence="5 6" key="1">
    <citation type="journal article" date="2019" name="Int. J. Syst. Evol. Microbiol.">
        <title>The Global Catalogue of Microorganisms (GCM) 10K type strain sequencing project: providing services to taxonomists for standard genome sequencing and annotation.</title>
        <authorList>
            <consortium name="The Broad Institute Genomics Platform"/>
            <consortium name="The Broad Institute Genome Sequencing Center for Infectious Disease"/>
            <person name="Wu L."/>
            <person name="Ma J."/>
        </authorList>
    </citation>
    <scope>NUCLEOTIDE SEQUENCE [LARGE SCALE GENOMIC DNA]</scope>
    <source>
        <strain evidence="5 6">JCM 13319</strain>
    </source>
</reference>
<keyword evidence="6" id="KW-1185">Reference proteome</keyword>
<evidence type="ECO:0000313" key="5">
    <source>
        <dbReference type="EMBL" id="GAA1538830.1"/>
    </source>
</evidence>
<dbReference type="RefSeq" id="WP_188438249.1">
    <property type="nucleotide sequence ID" value="NZ_BAAALY010000005.1"/>
</dbReference>
<dbReference type="GO" id="GO:0005524">
    <property type="term" value="F:ATP binding"/>
    <property type="evidence" value="ECO:0007669"/>
    <property type="project" value="UniProtKB-KW"/>
</dbReference>
<comment type="caution">
    <text evidence="5">The sequence shown here is derived from an EMBL/GenBank/DDBJ whole genome shotgun (WGS) entry which is preliminary data.</text>
</comment>
<dbReference type="InterPro" id="IPR027417">
    <property type="entry name" value="P-loop_NTPase"/>
</dbReference>
<dbReference type="PANTHER" id="PTHR43875:SF1">
    <property type="entry name" value="OSMOPROTECTIVE COMPOUNDS UPTAKE ATP-BINDING PROTEIN GGTA"/>
    <property type="match status" value="1"/>
</dbReference>
<dbReference type="InterPro" id="IPR003593">
    <property type="entry name" value="AAA+_ATPase"/>
</dbReference>
<evidence type="ECO:0000256" key="3">
    <source>
        <dbReference type="ARBA" id="ARBA00022840"/>
    </source>
</evidence>
<dbReference type="EMBL" id="BAAALY010000005">
    <property type="protein sequence ID" value="GAA1538830.1"/>
    <property type="molecule type" value="Genomic_DNA"/>
</dbReference>
<proteinExistence type="predicted"/>
<dbReference type="PROSITE" id="PS50893">
    <property type="entry name" value="ABC_TRANSPORTER_2"/>
    <property type="match status" value="1"/>
</dbReference>
<sequence length="356" mass="38023">MTALAPSPRATRGAAISLQSVTRRFGTTVALDGVDLRIPAGSLTAIVGPSGCGKSTLLRLLAGLERADEGRLIADGSDLSTHPLGTRDLAMVFQDYALFPRMSVERNISFGLRLARRHDRRSGPDPRFIDAEVARMADLFGLQGLLRRRPDQLSGGQRQRVALARAVIRNPSLLLLDEPLSALDVALRASARAEILRLHRDLGTTLVLVTHDQQEALSMATELVVMNAGRIVQAGTPDQVYRRPASRFVAGFVGAPAMNLFATPDGGTRGWRPHDARLLRGGALAAPGSLEVAGVVDVCEYTGSGQEIICRDAEGVPFTLVQHEGEEWLRAGDAVRVEVPAAAVHDFAPDGSRVGG</sequence>
<evidence type="ECO:0000313" key="6">
    <source>
        <dbReference type="Proteomes" id="UP001501791"/>
    </source>
</evidence>
<protein>
    <submittedName>
        <fullName evidence="5">Sn-glycerol-3-phosphate ABC transporter ATP-binding protein UgpC</fullName>
    </submittedName>
</protein>
<evidence type="ECO:0000259" key="4">
    <source>
        <dbReference type="PROSITE" id="PS50893"/>
    </source>
</evidence>
<dbReference type="InterPro" id="IPR003439">
    <property type="entry name" value="ABC_transporter-like_ATP-bd"/>
</dbReference>
<dbReference type="InterPro" id="IPR013611">
    <property type="entry name" value="Transp-assoc_OB_typ2"/>
</dbReference>
<dbReference type="SUPFAM" id="SSF50331">
    <property type="entry name" value="MOP-like"/>
    <property type="match status" value="1"/>
</dbReference>
<feature type="domain" description="ABC transporter" evidence="4">
    <location>
        <begin position="16"/>
        <end position="253"/>
    </location>
</feature>
<dbReference type="SUPFAM" id="SSF52540">
    <property type="entry name" value="P-loop containing nucleoside triphosphate hydrolases"/>
    <property type="match status" value="1"/>
</dbReference>
<dbReference type="InterPro" id="IPR017871">
    <property type="entry name" value="ABC_transporter-like_CS"/>
</dbReference>
<organism evidence="5 6">
    <name type="scientific">Brevibacterium picturae</name>
    <dbReference type="NCBI Taxonomy" id="260553"/>
    <lineage>
        <taxon>Bacteria</taxon>
        <taxon>Bacillati</taxon>
        <taxon>Actinomycetota</taxon>
        <taxon>Actinomycetes</taxon>
        <taxon>Micrococcales</taxon>
        <taxon>Brevibacteriaceae</taxon>
        <taxon>Brevibacterium</taxon>
    </lineage>
</organism>
<accession>A0ABN2BEJ9</accession>
<dbReference type="PANTHER" id="PTHR43875">
    <property type="entry name" value="MALTODEXTRIN IMPORT ATP-BINDING PROTEIN MSMX"/>
    <property type="match status" value="1"/>
</dbReference>
<dbReference type="Gene3D" id="3.40.50.300">
    <property type="entry name" value="P-loop containing nucleotide triphosphate hydrolases"/>
    <property type="match status" value="1"/>
</dbReference>
<keyword evidence="1" id="KW-0813">Transport</keyword>
<dbReference type="InterPro" id="IPR047641">
    <property type="entry name" value="ABC_transpr_MalK/UgpC-like"/>
</dbReference>
<dbReference type="SMART" id="SM00382">
    <property type="entry name" value="AAA"/>
    <property type="match status" value="1"/>
</dbReference>
<dbReference type="Pfam" id="PF00005">
    <property type="entry name" value="ABC_tran"/>
    <property type="match status" value="1"/>
</dbReference>
<dbReference type="InterPro" id="IPR008995">
    <property type="entry name" value="Mo/tungstate-bd_C_term_dom"/>
</dbReference>
<evidence type="ECO:0000256" key="1">
    <source>
        <dbReference type="ARBA" id="ARBA00022448"/>
    </source>
</evidence>
<name>A0ABN2BEJ9_9MICO</name>
<keyword evidence="3 5" id="KW-0067">ATP-binding</keyword>
<dbReference type="PROSITE" id="PS00211">
    <property type="entry name" value="ABC_TRANSPORTER_1"/>
    <property type="match status" value="1"/>
</dbReference>
<dbReference type="Gene3D" id="2.40.50.100">
    <property type="match status" value="1"/>
</dbReference>
<gene>
    <name evidence="5" type="primary">ugpC</name>
    <name evidence="5" type="ORF">GCM10009691_12370</name>
</gene>
<evidence type="ECO:0000256" key="2">
    <source>
        <dbReference type="ARBA" id="ARBA00022741"/>
    </source>
</evidence>
<dbReference type="Pfam" id="PF08402">
    <property type="entry name" value="TOBE_2"/>
    <property type="match status" value="1"/>
</dbReference>
<dbReference type="Proteomes" id="UP001501791">
    <property type="component" value="Unassembled WGS sequence"/>
</dbReference>
<keyword evidence="2" id="KW-0547">Nucleotide-binding</keyword>